<dbReference type="GO" id="GO:0003677">
    <property type="term" value="F:DNA binding"/>
    <property type="evidence" value="ECO:0007669"/>
    <property type="project" value="UniProtKB-KW"/>
</dbReference>
<organism evidence="7 9">
    <name type="scientific">Superficieibacter electus</name>
    <dbReference type="NCBI Taxonomy" id="2022662"/>
    <lineage>
        <taxon>Bacteria</taxon>
        <taxon>Pseudomonadati</taxon>
        <taxon>Pseudomonadota</taxon>
        <taxon>Gammaproteobacteria</taxon>
        <taxon>Enterobacterales</taxon>
        <taxon>Enterobacteriaceae</taxon>
        <taxon>Superficieibacter</taxon>
    </lineage>
</organism>
<keyword evidence="2" id="KW-0805">Transcription regulation</keyword>
<keyword evidence="8" id="KW-1185">Reference proteome</keyword>
<evidence type="ECO:0000313" key="7">
    <source>
        <dbReference type="EMBL" id="POP48727.1"/>
    </source>
</evidence>
<comment type="similarity">
    <text evidence="1">Belongs to the LysR transcriptional regulatory family.</text>
</comment>
<dbReference type="SUPFAM" id="SSF46785">
    <property type="entry name" value="Winged helix' DNA-binding domain"/>
    <property type="match status" value="1"/>
</dbReference>
<dbReference type="CDD" id="cd08414">
    <property type="entry name" value="PBP2_LTTR_aromatics_like"/>
    <property type="match status" value="1"/>
</dbReference>
<protein>
    <submittedName>
        <fullName evidence="7">LysR family transcriptional regulator</fullName>
    </submittedName>
</protein>
<comment type="caution">
    <text evidence="7">The sequence shown here is derived from an EMBL/GenBank/DDBJ whole genome shotgun (WGS) entry which is preliminary data.</text>
</comment>
<dbReference type="OrthoDB" id="8850588at2"/>
<evidence type="ECO:0000259" key="5">
    <source>
        <dbReference type="PROSITE" id="PS50931"/>
    </source>
</evidence>
<keyword evidence="4" id="KW-0804">Transcription</keyword>
<dbReference type="PANTHER" id="PTHR30346:SF0">
    <property type="entry name" value="HCA OPERON TRANSCRIPTIONAL ACTIVATOR HCAR"/>
    <property type="match status" value="1"/>
</dbReference>
<dbReference type="Gene3D" id="1.10.10.10">
    <property type="entry name" value="Winged helix-like DNA-binding domain superfamily/Winged helix DNA-binding domain"/>
    <property type="match status" value="1"/>
</dbReference>
<dbReference type="Gene3D" id="3.40.190.10">
    <property type="entry name" value="Periplasmic binding protein-like II"/>
    <property type="match status" value="2"/>
</dbReference>
<dbReference type="PRINTS" id="PR00039">
    <property type="entry name" value="HTHLYSR"/>
</dbReference>
<feature type="domain" description="HTH lysR-type" evidence="5">
    <location>
        <begin position="1"/>
        <end position="58"/>
    </location>
</feature>
<dbReference type="PANTHER" id="PTHR30346">
    <property type="entry name" value="TRANSCRIPTIONAL DUAL REGULATOR HCAR-RELATED"/>
    <property type="match status" value="1"/>
</dbReference>
<name>A0A2P5GQ95_9ENTR</name>
<dbReference type="InterPro" id="IPR000847">
    <property type="entry name" value="LysR_HTH_N"/>
</dbReference>
<evidence type="ECO:0000256" key="3">
    <source>
        <dbReference type="ARBA" id="ARBA00023125"/>
    </source>
</evidence>
<dbReference type="InterPro" id="IPR036390">
    <property type="entry name" value="WH_DNA-bd_sf"/>
</dbReference>
<evidence type="ECO:0000313" key="9">
    <source>
        <dbReference type="Proteomes" id="UP000247005"/>
    </source>
</evidence>
<proteinExistence type="inferred from homology"/>
<keyword evidence="3" id="KW-0238">DNA-binding</keyword>
<dbReference type="GO" id="GO:0032993">
    <property type="term" value="C:protein-DNA complex"/>
    <property type="evidence" value="ECO:0007669"/>
    <property type="project" value="TreeGrafter"/>
</dbReference>
<dbReference type="PROSITE" id="PS50931">
    <property type="entry name" value="HTH_LYSR"/>
    <property type="match status" value="1"/>
</dbReference>
<evidence type="ECO:0000313" key="8">
    <source>
        <dbReference type="Proteomes" id="UP000237073"/>
    </source>
</evidence>
<dbReference type="Pfam" id="PF03466">
    <property type="entry name" value="LysR_substrate"/>
    <property type="match status" value="1"/>
</dbReference>
<dbReference type="Pfam" id="PF00126">
    <property type="entry name" value="HTH_1"/>
    <property type="match status" value="1"/>
</dbReference>
<reference evidence="8 9" key="1">
    <citation type="submission" date="2018-01" db="EMBL/GenBank/DDBJ databases">
        <title>Superficieibacter electus gen. nov., sp. nov., an extended-spectrum beta-lactamase possessing member of the Enterobacteriaceae family, isolated from intensive care unit surfaces.</title>
        <authorList>
            <person name="Potter R.F."/>
            <person name="D'Souza A.W."/>
        </authorList>
    </citation>
    <scope>NUCLEOTIDE SEQUENCE [LARGE SCALE GENOMIC DNA]</scope>
    <source>
        <strain evidence="7 9">BP-1</strain>
        <strain evidence="6 8">BP-2</strain>
    </source>
</reference>
<dbReference type="GO" id="GO:0003700">
    <property type="term" value="F:DNA-binding transcription factor activity"/>
    <property type="evidence" value="ECO:0007669"/>
    <property type="project" value="InterPro"/>
</dbReference>
<dbReference type="FunFam" id="1.10.10.10:FF:000001">
    <property type="entry name" value="LysR family transcriptional regulator"/>
    <property type="match status" value="1"/>
</dbReference>
<gene>
    <name evidence="7" type="ORF">CHU32_11445</name>
    <name evidence="6" type="ORF">CHU33_08515</name>
</gene>
<dbReference type="Proteomes" id="UP000247005">
    <property type="component" value="Unassembled WGS sequence"/>
</dbReference>
<dbReference type="InterPro" id="IPR036388">
    <property type="entry name" value="WH-like_DNA-bd_sf"/>
</dbReference>
<dbReference type="EMBL" id="PQGE01000006">
    <property type="protein sequence ID" value="POP45566.1"/>
    <property type="molecule type" value="Genomic_DNA"/>
</dbReference>
<dbReference type="InterPro" id="IPR005119">
    <property type="entry name" value="LysR_subst-bd"/>
</dbReference>
<evidence type="ECO:0000256" key="2">
    <source>
        <dbReference type="ARBA" id="ARBA00023015"/>
    </source>
</evidence>
<dbReference type="SUPFAM" id="SSF53850">
    <property type="entry name" value="Periplasmic binding protein-like II"/>
    <property type="match status" value="1"/>
</dbReference>
<evidence type="ECO:0000256" key="1">
    <source>
        <dbReference type="ARBA" id="ARBA00009437"/>
    </source>
</evidence>
<accession>A0A2P5GQ95</accession>
<sequence length="296" mass="31954">MDLRHLRYFLAVAEAKHFGRAAERLNIVPPALSMQIKNLEDELGGPLFIRTSRSVELTEAGRLLQVEAQRILDQADYARQTVQRSLRGETGRVRIGFAGNAVLSGKLTDDLRAFRARFPQAELIASEVSPLAQADAILAGQLDIGYTPDHGKLHIPALRCEKIGIWNRVVALAADHLLASQARLTVAMLAGEPLIFYDTHGADKALYTSLTALLGRAPDIAHCSSSSLSVLALAAAGQGIALVPEPLMNISVPGVVYRPLDAPALAANLMLISRRKENNGAVDAFLTMASQSERPR</sequence>
<evidence type="ECO:0000256" key="4">
    <source>
        <dbReference type="ARBA" id="ARBA00023163"/>
    </source>
</evidence>
<dbReference type="Proteomes" id="UP000237073">
    <property type="component" value="Unassembled WGS sequence"/>
</dbReference>
<evidence type="ECO:0000313" key="6">
    <source>
        <dbReference type="EMBL" id="POP45566.1"/>
    </source>
</evidence>
<dbReference type="AlphaFoldDB" id="A0A2P5GQ95"/>
<dbReference type="EMBL" id="PQGD01000008">
    <property type="protein sequence ID" value="POP48727.1"/>
    <property type="molecule type" value="Genomic_DNA"/>
</dbReference>
<dbReference type="RefSeq" id="WP_103675656.1">
    <property type="nucleotide sequence ID" value="NZ_PQGD01000008.1"/>
</dbReference>